<dbReference type="Gene3D" id="3.30.540.10">
    <property type="entry name" value="Fructose-1,6-Bisphosphatase, subunit A, domain 1"/>
    <property type="match status" value="1"/>
</dbReference>
<proteinExistence type="predicted"/>
<dbReference type="SUPFAM" id="SSF56655">
    <property type="entry name" value="Carbohydrate phosphatase"/>
    <property type="match status" value="1"/>
</dbReference>
<dbReference type="PANTHER" id="PTHR30447">
    <property type="entry name" value="FRUCTOSE-1,6-BISPHOSPHATASE CLASS 2"/>
    <property type="match status" value="1"/>
</dbReference>
<dbReference type="GO" id="GO:0006094">
    <property type="term" value="P:gluconeogenesis"/>
    <property type="evidence" value="ECO:0007669"/>
    <property type="project" value="InterPro"/>
</dbReference>
<gene>
    <name evidence="5" type="ORF">METZ01_LOCUS95392</name>
</gene>
<dbReference type="GO" id="GO:0046872">
    <property type="term" value="F:metal ion binding"/>
    <property type="evidence" value="ECO:0007669"/>
    <property type="project" value="UniProtKB-KW"/>
</dbReference>
<keyword evidence="3" id="KW-0464">Manganese</keyword>
<dbReference type="Pfam" id="PF03320">
    <property type="entry name" value="FBPase_glpX"/>
    <property type="match status" value="1"/>
</dbReference>
<dbReference type="GO" id="GO:0042132">
    <property type="term" value="F:fructose 1,6-bisphosphate 1-phosphatase activity"/>
    <property type="evidence" value="ECO:0007669"/>
    <property type="project" value="InterPro"/>
</dbReference>
<dbReference type="GO" id="GO:0006071">
    <property type="term" value="P:glycerol metabolic process"/>
    <property type="evidence" value="ECO:0007669"/>
    <property type="project" value="InterPro"/>
</dbReference>
<protein>
    <recommendedName>
        <fullName evidence="6">Fructose-bisphosphatase</fullName>
    </recommendedName>
</protein>
<evidence type="ECO:0008006" key="6">
    <source>
        <dbReference type="Google" id="ProtNLM"/>
    </source>
</evidence>
<sequence length="280" mass="29989">MADKAATEAMRSVLNQEPVHTRVVIGEGERDDAPMLFIGEELGDTTSDMKIDIAVDPLECTNHCAHDLPDAISVLAAAPKGSLMGAPDTYMNKLCGSKALKGHVSLTQSVSENLSATAQALNKDIHDLQVIVMDRDRHQDLIADIHSAGANTVLIKDGDVAGGLRAVEGEVDLLYGIGAAPEGVITATAVKALDGFFEGQLRFYDAEFEKRASQMLGDDIHKIWSADELCTSQDAFFVASGICSGWLPGVKFHDNKAIVSSRVIFGETGESKLITNEYDL</sequence>
<dbReference type="GO" id="GO:0030388">
    <property type="term" value="P:fructose 1,6-bisphosphate metabolic process"/>
    <property type="evidence" value="ECO:0007669"/>
    <property type="project" value="TreeGrafter"/>
</dbReference>
<organism evidence="5">
    <name type="scientific">marine metagenome</name>
    <dbReference type="NCBI Taxonomy" id="408172"/>
    <lineage>
        <taxon>unclassified sequences</taxon>
        <taxon>metagenomes</taxon>
        <taxon>ecological metagenomes</taxon>
    </lineage>
</organism>
<dbReference type="AlphaFoldDB" id="A0A381VRZ9"/>
<evidence type="ECO:0000256" key="3">
    <source>
        <dbReference type="ARBA" id="ARBA00023211"/>
    </source>
</evidence>
<keyword evidence="4" id="KW-0119">Carbohydrate metabolism</keyword>
<dbReference type="PANTHER" id="PTHR30447:SF0">
    <property type="entry name" value="FRUCTOSE-1,6-BISPHOSPHATASE 1 CLASS 2-RELATED"/>
    <property type="match status" value="1"/>
</dbReference>
<evidence type="ECO:0000256" key="1">
    <source>
        <dbReference type="ARBA" id="ARBA00022723"/>
    </source>
</evidence>
<name>A0A381VRZ9_9ZZZZ</name>
<keyword evidence="1" id="KW-0479">Metal-binding</keyword>
<dbReference type="InterPro" id="IPR004464">
    <property type="entry name" value="FBPase_class-2/SBPase"/>
</dbReference>
<keyword evidence="2" id="KW-0378">Hydrolase</keyword>
<evidence type="ECO:0000313" key="5">
    <source>
        <dbReference type="EMBL" id="SVA42538.1"/>
    </source>
</evidence>
<accession>A0A381VRZ9</accession>
<dbReference type="GO" id="GO:0005829">
    <property type="term" value="C:cytosol"/>
    <property type="evidence" value="ECO:0007669"/>
    <property type="project" value="TreeGrafter"/>
</dbReference>
<dbReference type="EMBL" id="UINC01009487">
    <property type="protein sequence ID" value="SVA42538.1"/>
    <property type="molecule type" value="Genomic_DNA"/>
</dbReference>
<reference evidence="5" key="1">
    <citation type="submission" date="2018-05" db="EMBL/GenBank/DDBJ databases">
        <authorList>
            <person name="Lanie J.A."/>
            <person name="Ng W.-L."/>
            <person name="Kazmierczak K.M."/>
            <person name="Andrzejewski T.M."/>
            <person name="Davidsen T.M."/>
            <person name="Wayne K.J."/>
            <person name="Tettelin H."/>
            <person name="Glass J.I."/>
            <person name="Rusch D."/>
            <person name="Podicherti R."/>
            <person name="Tsui H.-C.T."/>
            <person name="Winkler M.E."/>
        </authorList>
    </citation>
    <scope>NUCLEOTIDE SEQUENCE</scope>
</reference>
<dbReference type="Gene3D" id="3.40.190.90">
    <property type="match status" value="1"/>
</dbReference>
<evidence type="ECO:0000256" key="2">
    <source>
        <dbReference type="ARBA" id="ARBA00022801"/>
    </source>
</evidence>
<evidence type="ECO:0000256" key="4">
    <source>
        <dbReference type="ARBA" id="ARBA00023277"/>
    </source>
</evidence>